<feature type="chain" id="PRO_5010288097" evidence="2">
    <location>
        <begin position="21"/>
        <end position="262"/>
    </location>
</feature>
<dbReference type="GeneID" id="103520438"/>
<organism evidence="3 4">
    <name type="scientific">Diaphorina citri</name>
    <name type="common">Asian citrus psyllid</name>
    <dbReference type="NCBI Taxonomy" id="121845"/>
    <lineage>
        <taxon>Eukaryota</taxon>
        <taxon>Metazoa</taxon>
        <taxon>Ecdysozoa</taxon>
        <taxon>Arthropoda</taxon>
        <taxon>Hexapoda</taxon>
        <taxon>Insecta</taxon>
        <taxon>Pterygota</taxon>
        <taxon>Neoptera</taxon>
        <taxon>Paraneoptera</taxon>
        <taxon>Hemiptera</taxon>
        <taxon>Sternorrhyncha</taxon>
        <taxon>Psylloidea</taxon>
        <taxon>Psyllidae</taxon>
        <taxon>Diaphorininae</taxon>
        <taxon>Diaphorina</taxon>
    </lineage>
</organism>
<gene>
    <name evidence="4" type="primary">LOC103520438</name>
</gene>
<feature type="compositionally biased region" description="Basic and acidic residues" evidence="1">
    <location>
        <begin position="228"/>
        <end position="243"/>
    </location>
</feature>
<keyword evidence="2" id="KW-0732">Signal</keyword>
<evidence type="ECO:0000256" key="1">
    <source>
        <dbReference type="SAM" id="MobiDB-lite"/>
    </source>
</evidence>
<dbReference type="RefSeq" id="XP_008483753.1">
    <property type="nucleotide sequence ID" value="XM_008485531.2"/>
</dbReference>
<proteinExistence type="predicted"/>
<evidence type="ECO:0000256" key="2">
    <source>
        <dbReference type="SAM" id="SignalP"/>
    </source>
</evidence>
<evidence type="ECO:0000313" key="4">
    <source>
        <dbReference type="RefSeq" id="XP_008483753.1"/>
    </source>
</evidence>
<dbReference type="PaxDb" id="121845-A0A1S3DKW6"/>
<keyword evidence="3" id="KW-1185">Reference proteome</keyword>
<feature type="compositionally biased region" description="Basic and acidic residues" evidence="1">
    <location>
        <begin position="202"/>
        <end position="215"/>
    </location>
</feature>
<dbReference type="AlphaFoldDB" id="A0A1S3DKW6"/>
<name>A0A1S3DKW6_DIACI</name>
<feature type="region of interest" description="Disordered" evidence="1">
    <location>
        <begin position="179"/>
        <end position="243"/>
    </location>
</feature>
<protein>
    <submittedName>
        <fullName evidence="4">Uncharacterized protein LOC103520438 isoform X1</fullName>
    </submittedName>
</protein>
<evidence type="ECO:0000313" key="3">
    <source>
        <dbReference type="Proteomes" id="UP000079169"/>
    </source>
</evidence>
<sequence>MLNKHHLLLDLMKLLVEVTTQDDDLKSKQAALWINDISRGFSKLERCLHIKLDLMKRNIGTELSVKQQFELIVKVADSTYTKLKHAIVLKGKLPHPSEFKEVLEEAMQNPSQHTLLFLDSLCFMSRIPKPPLVQLVKIYVGQSNHDTARPNSAPQMSRPNSASHVSRVFTVESLLKSKSLESESHNAPKKRRNELQGASRKGKNESLVDSRKGKNESQSVFLHRNGHHRGDDVEMKDADHGSSEKTNIWTLADGKWYFNLVI</sequence>
<dbReference type="KEGG" id="dci:103520438"/>
<feature type="signal peptide" evidence="2">
    <location>
        <begin position="1"/>
        <end position="20"/>
    </location>
</feature>
<reference evidence="4" key="1">
    <citation type="submission" date="2025-08" db="UniProtKB">
        <authorList>
            <consortium name="RefSeq"/>
        </authorList>
    </citation>
    <scope>IDENTIFICATION</scope>
</reference>
<dbReference type="Proteomes" id="UP000079169">
    <property type="component" value="Unplaced"/>
</dbReference>
<accession>A0A1S3DKW6</accession>